<feature type="domain" description="Major facilitator superfamily (MFS) profile" evidence="8">
    <location>
        <begin position="47"/>
        <end position="521"/>
    </location>
</feature>
<dbReference type="InterPro" id="IPR036259">
    <property type="entry name" value="MFS_trans_sf"/>
</dbReference>
<keyword evidence="3 7" id="KW-0812">Transmembrane</keyword>
<comment type="caution">
    <text evidence="9">The sequence shown here is derived from an EMBL/GenBank/DDBJ whole genome shotgun (WGS) entry which is preliminary data.</text>
</comment>
<dbReference type="PANTHER" id="PTHR23504">
    <property type="entry name" value="MAJOR FACILITATOR SUPERFAMILY DOMAIN-CONTAINING PROTEIN 10"/>
    <property type="match status" value="1"/>
</dbReference>
<reference evidence="9 10" key="1">
    <citation type="journal article" date="2018" name="Evol. Lett.">
        <title>Horizontal gene cluster transfer increased hallucinogenic mushroom diversity.</title>
        <authorList>
            <person name="Reynolds H.T."/>
            <person name="Vijayakumar V."/>
            <person name="Gluck-Thaler E."/>
            <person name="Korotkin H.B."/>
            <person name="Matheny P.B."/>
            <person name="Slot J.C."/>
        </authorList>
    </citation>
    <scope>NUCLEOTIDE SEQUENCE [LARGE SCALE GENOMIC DNA]</scope>
    <source>
        <strain evidence="9 10">SRW20</strain>
    </source>
</reference>
<feature type="transmembrane region" description="Helical" evidence="7">
    <location>
        <begin position="461"/>
        <end position="486"/>
    </location>
</feature>
<protein>
    <submittedName>
        <fullName evidence="9">Putative Psilocybin Transporter (PsiT)</fullName>
    </submittedName>
</protein>
<dbReference type="InParanoid" id="A0A409VX72"/>
<keyword evidence="2" id="KW-0813">Transport</keyword>
<feature type="transmembrane region" description="Helical" evidence="7">
    <location>
        <begin position="352"/>
        <end position="371"/>
    </location>
</feature>
<organism evidence="9 10">
    <name type="scientific">Gymnopilus dilepis</name>
    <dbReference type="NCBI Taxonomy" id="231916"/>
    <lineage>
        <taxon>Eukaryota</taxon>
        <taxon>Fungi</taxon>
        <taxon>Dikarya</taxon>
        <taxon>Basidiomycota</taxon>
        <taxon>Agaricomycotina</taxon>
        <taxon>Agaricomycetes</taxon>
        <taxon>Agaricomycetidae</taxon>
        <taxon>Agaricales</taxon>
        <taxon>Agaricineae</taxon>
        <taxon>Hymenogastraceae</taxon>
        <taxon>Gymnopilus</taxon>
    </lineage>
</organism>
<feature type="transmembrane region" description="Helical" evidence="7">
    <location>
        <begin position="86"/>
        <end position="108"/>
    </location>
</feature>
<evidence type="ECO:0000256" key="4">
    <source>
        <dbReference type="ARBA" id="ARBA00022989"/>
    </source>
</evidence>
<name>A0A409VX72_9AGAR</name>
<sequence>MPARRAASPAASENTRLLGSDTSFNSSREDLEDVTAKHQRTPLPKKQLGVLFSIRFSEPVLYSHLYPYINQFVRDIGVAGNDSRNVGFYSGMIESVFAFGEVCSIFVLSRLSDRIGRRPVLLPSAAGIGIFTALFGLSTSFTMMLILRIFAGLLAGGTPIVHSIVSELTDETNNAIAIPIYGLITPIGFAIGPLIGGTLEHAATKYPHIFGYEFLRKYPYFLPSFVPSCLAVLGVILGYFFLEETLPSKVKQEKAERRKSSCSTSSDSSTLYGATDSCRGLSEPGSVEAEEEEESDARPKGIKALVKDPSIRAIMGSGTFLMFLYTSFDVLFSLYCFTAVEDGGVGLPPNKIGYAFSVAGCIAMLMQLCITPWVLRTFDKAKVYNFCMCTFPVVFCLMGCLNPIARAGYDEASQSFRPATTSLLYATIAVLLLLARVCVMAFPISMILIKQNASKHSLASANGLVQVSMTIARAVCPTLSSSIFAYSTSHNILGGHFWVVIMMAISMAGIWQSTNIARTARRKAER</sequence>
<dbReference type="EMBL" id="NHYE01005524">
    <property type="protein sequence ID" value="PPQ70882.1"/>
    <property type="molecule type" value="Genomic_DNA"/>
</dbReference>
<feature type="compositionally biased region" description="Low complexity" evidence="6">
    <location>
        <begin position="1"/>
        <end position="12"/>
    </location>
</feature>
<dbReference type="Proteomes" id="UP000284706">
    <property type="component" value="Unassembled WGS sequence"/>
</dbReference>
<dbReference type="Gene3D" id="1.20.1250.20">
    <property type="entry name" value="MFS general substrate transporter like domains"/>
    <property type="match status" value="1"/>
</dbReference>
<feature type="compositionally biased region" description="Polar residues" evidence="6">
    <location>
        <begin position="13"/>
        <end position="26"/>
    </location>
</feature>
<keyword evidence="4 7" id="KW-1133">Transmembrane helix</keyword>
<evidence type="ECO:0000256" key="3">
    <source>
        <dbReference type="ARBA" id="ARBA00022692"/>
    </source>
</evidence>
<evidence type="ECO:0000313" key="10">
    <source>
        <dbReference type="Proteomes" id="UP000284706"/>
    </source>
</evidence>
<evidence type="ECO:0000259" key="8">
    <source>
        <dbReference type="PROSITE" id="PS50850"/>
    </source>
</evidence>
<feature type="region of interest" description="Disordered" evidence="6">
    <location>
        <begin position="1"/>
        <end position="26"/>
    </location>
</feature>
<proteinExistence type="predicted"/>
<feature type="transmembrane region" description="Helical" evidence="7">
    <location>
        <begin position="424"/>
        <end position="449"/>
    </location>
</feature>
<evidence type="ECO:0000256" key="6">
    <source>
        <dbReference type="SAM" id="MobiDB-lite"/>
    </source>
</evidence>
<evidence type="ECO:0000256" key="2">
    <source>
        <dbReference type="ARBA" id="ARBA00022448"/>
    </source>
</evidence>
<feature type="transmembrane region" description="Helical" evidence="7">
    <location>
        <begin position="219"/>
        <end position="242"/>
    </location>
</feature>
<feature type="transmembrane region" description="Helical" evidence="7">
    <location>
        <begin position="383"/>
        <end position="404"/>
    </location>
</feature>
<feature type="transmembrane region" description="Helical" evidence="7">
    <location>
        <begin position="492"/>
        <end position="511"/>
    </location>
</feature>
<feature type="transmembrane region" description="Helical" evidence="7">
    <location>
        <begin position="145"/>
        <end position="165"/>
    </location>
</feature>
<feature type="transmembrane region" description="Helical" evidence="7">
    <location>
        <begin position="120"/>
        <end position="139"/>
    </location>
</feature>
<dbReference type="InterPro" id="IPR020846">
    <property type="entry name" value="MFS_dom"/>
</dbReference>
<dbReference type="PROSITE" id="PS50850">
    <property type="entry name" value="MFS"/>
    <property type="match status" value="1"/>
</dbReference>
<feature type="transmembrane region" description="Helical" evidence="7">
    <location>
        <begin position="177"/>
        <end position="199"/>
    </location>
</feature>
<keyword evidence="5 7" id="KW-0472">Membrane</keyword>
<dbReference type="PANTHER" id="PTHR23504:SF15">
    <property type="entry name" value="MAJOR FACILITATOR SUPERFAMILY (MFS) PROFILE DOMAIN-CONTAINING PROTEIN"/>
    <property type="match status" value="1"/>
</dbReference>
<accession>A0A409VX72</accession>
<evidence type="ECO:0000256" key="1">
    <source>
        <dbReference type="ARBA" id="ARBA00004141"/>
    </source>
</evidence>
<dbReference type="OrthoDB" id="419616at2759"/>
<feature type="transmembrane region" description="Helical" evidence="7">
    <location>
        <begin position="320"/>
        <end position="340"/>
    </location>
</feature>
<keyword evidence="10" id="KW-1185">Reference proteome</keyword>
<evidence type="ECO:0000313" key="9">
    <source>
        <dbReference type="EMBL" id="PPQ70882.1"/>
    </source>
</evidence>
<feature type="region of interest" description="Disordered" evidence="6">
    <location>
        <begin position="253"/>
        <end position="299"/>
    </location>
</feature>
<dbReference type="SUPFAM" id="SSF103473">
    <property type="entry name" value="MFS general substrate transporter"/>
    <property type="match status" value="1"/>
</dbReference>
<dbReference type="Pfam" id="PF07690">
    <property type="entry name" value="MFS_1"/>
    <property type="match status" value="1"/>
</dbReference>
<gene>
    <name evidence="9" type="ORF">CVT26_014070</name>
</gene>
<comment type="subcellular location">
    <subcellularLocation>
        <location evidence="1">Membrane</location>
        <topology evidence="1">Multi-pass membrane protein</topology>
    </subcellularLocation>
</comment>
<dbReference type="PROSITE" id="PS00216">
    <property type="entry name" value="SUGAR_TRANSPORT_1"/>
    <property type="match status" value="1"/>
</dbReference>
<evidence type="ECO:0000256" key="5">
    <source>
        <dbReference type="ARBA" id="ARBA00023136"/>
    </source>
</evidence>
<evidence type="ECO:0000256" key="7">
    <source>
        <dbReference type="SAM" id="Phobius"/>
    </source>
</evidence>
<dbReference type="GO" id="GO:0016020">
    <property type="term" value="C:membrane"/>
    <property type="evidence" value="ECO:0007669"/>
    <property type="project" value="UniProtKB-SubCell"/>
</dbReference>
<dbReference type="GO" id="GO:0022857">
    <property type="term" value="F:transmembrane transporter activity"/>
    <property type="evidence" value="ECO:0007669"/>
    <property type="project" value="InterPro"/>
</dbReference>
<dbReference type="InterPro" id="IPR011701">
    <property type="entry name" value="MFS"/>
</dbReference>
<feature type="compositionally biased region" description="Low complexity" evidence="6">
    <location>
        <begin position="261"/>
        <end position="270"/>
    </location>
</feature>
<dbReference type="AlphaFoldDB" id="A0A409VX72"/>
<dbReference type="InterPro" id="IPR005829">
    <property type="entry name" value="Sugar_transporter_CS"/>
</dbReference>